<proteinExistence type="predicted"/>
<sequence>MPPRRQFLALVLGAAPVALGLSGCASADPNYYRIGFVPGTARTGGPRQIEVRSISIPGYLDRTGIVKSAQDFRLDIHSNDIWADSFASMLQDSMVQDLTARLQGSTVIGAGGSIGANADLLVEINVLRFDPDTDGQMVLQIQAGLRDGNTMTLLSTRGFSHQAPAGGPAVAAIVATMSRLWGQAADDIADFAVQTWATHPPAASAGG</sequence>
<dbReference type="Pfam" id="PF03886">
    <property type="entry name" value="ABC_trans_aux"/>
    <property type="match status" value="1"/>
</dbReference>
<evidence type="ECO:0000313" key="4">
    <source>
        <dbReference type="Proteomes" id="UP000708298"/>
    </source>
</evidence>
<feature type="signal peptide" evidence="1">
    <location>
        <begin position="1"/>
        <end position="27"/>
    </location>
</feature>
<dbReference type="AlphaFoldDB" id="A0A963YWB3"/>
<dbReference type="EMBL" id="JAESVB010000012">
    <property type="protein sequence ID" value="MCB8877343.1"/>
    <property type="molecule type" value="Genomic_DNA"/>
</dbReference>
<evidence type="ECO:0000256" key="1">
    <source>
        <dbReference type="SAM" id="SignalP"/>
    </source>
</evidence>
<dbReference type="SUPFAM" id="SSF159594">
    <property type="entry name" value="XCC0632-like"/>
    <property type="match status" value="1"/>
</dbReference>
<reference evidence="3" key="2">
    <citation type="submission" date="2021-01" db="EMBL/GenBank/DDBJ databases">
        <authorList>
            <person name="Mieszkin S."/>
            <person name="Pouder E."/>
            <person name="Alain K."/>
        </authorList>
    </citation>
    <scope>NUCLEOTIDE SEQUENCE</scope>
    <source>
        <strain evidence="3">HW T2.11</strain>
    </source>
</reference>
<gene>
    <name evidence="3" type="ORF">ASILVAE211_19255</name>
</gene>
<name>A0A963YWB3_9PROT</name>
<reference evidence="3" key="1">
    <citation type="journal article" date="2021" name="Microorganisms">
        <title>Acidisoma silvae sp. nov. and Acidisomacellulosilytica sp. nov., Two Acidophilic Bacteria Isolated from Decaying Wood, Hydrolyzing Cellulose and Producing Poly-3-hydroxybutyrate.</title>
        <authorList>
            <person name="Mieszkin S."/>
            <person name="Pouder E."/>
            <person name="Uroz S."/>
            <person name="Simon-Colin C."/>
            <person name="Alain K."/>
        </authorList>
    </citation>
    <scope>NUCLEOTIDE SEQUENCE</scope>
    <source>
        <strain evidence="3">HW T2.11</strain>
    </source>
</reference>
<protein>
    <submittedName>
        <fullName evidence="3">Membrane integrity-associated transporter subunit PqiC</fullName>
    </submittedName>
</protein>
<dbReference type="Proteomes" id="UP000708298">
    <property type="component" value="Unassembled WGS sequence"/>
</dbReference>
<dbReference type="RefSeq" id="WP_227322996.1">
    <property type="nucleotide sequence ID" value="NZ_JAESVB010000012.1"/>
</dbReference>
<evidence type="ECO:0000313" key="3">
    <source>
        <dbReference type="EMBL" id="MCB8877343.1"/>
    </source>
</evidence>
<dbReference type="Gene3D" id="3.40.50.10610">
    <property type="entry name" value="ABC-type transport auxiliary lipoprotein component"/>
    <property type="match status" value="1"/>
</dbReference>
<organism evidence="3 4">
    <name type="scientific">Acidisoma silvae</name>
    <dbReference type="NCBI Taxonomy" id="2802396"/>
    <lineage>
        <taxon>Bacteria</taxon>
        <taxon>Pseudomonadati</taxon>
        <taxon>Pseudomonadota</taxon>
        <taxon>Alphaproteobacteria</taxon>
        <taxon>Acetobacterales</taxon>
        <taxon>Acidocellaceae</taxon>
        <taxon>Acidisoma</taxon>
    </lineage>
</organism>
<feature type="chain" id="PRO_5037561641" evidence="1">
    <location>
        <begin position="28"/>
        <end position="207"/>
    </location>
</feature>
<dbReference type="InterPro" id="IPR005586">
    <property type="entry name" value="ABC_trans_aux"/>
</dbReference>
<comment type="caution">
    <text evidence="3">The sequence shown here is derived from an EMBL/GenBank/DDBJ whole genome shotgun (WGS) entry which is preliminary data.</text>
</comment>
<accession>A0A963YWB3</accession>
<evidence type="ECO:0000259" key="2">
    <source>
        <dbReference type="Pfam" id="PF03886"/>
    </source>
</evidence>
<keyword evidence="1" id="KW-0732">Signal</keyword>
<feature type="domain" description="ABC-type transport auxiliary lipoprotein component" evidence="2">
    <location>
        <begin position="41"/>
        <end position="189"/>
    </location>
</feature>
<dbReference type="PROSITE" id="PS51257">
    <property type="entry name" value="PROKAR_LIPOPROTEIN"/>
    <property type="match status" value="1"/>
</dbReference>
<keyword evidence="4" id="KW-1185">Reference proteome</keyword>